<evidence type="ECO:0000256" key="3">
    <source>
        <dbReference type="ARBA" id="ARBA00022553"/>
    </source>
</evidence>
<protein>
    <recommendedName>
        <fullName evidence="2">histidine kinase</fullName>
        <ecNumber evidence="2">2.7.13.3</ecNumber>
    </recommendedName>
</protein>
<dbReference type="Proteomes" id="UP000054935">
    <property type="component" value="Unassembled WGS sequence"/>
</dbReference>
<dbReference type="InterPro" id="IPR036097">
    <property type="entry name" value="HisK_dim/P_sf"/>
</dbReference>
<feature type="transmembrane region" description="Helical" evidence="4">
    <location>
        <begin position="80"/>
        <end position="101"/>
    </location>
</feature>
<keyword evidence="4" id="KW-1133">Transmembrane helix</keyword>
<dbReference type="Gene3D" id="3.30.565.10">
    <property type="entry name" value="Histidine kinase-like ATPase, C-terminal domain"/>
    <property type="match status" value="1"/>
</dbReference>
<feature type="transmembrane region" description="Helical" evidence="4">
    <location>
        <begin position="107"/>
        <end position="124"/>
    </location>
</feature>
<dbReference type="Pfam" id="PF02518">
    <property type="entry name" value="HATPase_c"/>
    <property type="match status" value="1"/>
</dbReference>
<keyword evidence="7" id="KW-1185">Reference proteome</keyword>
<dbReference type="OrthoDB" id="9796100at2"/>
<dbReference type="SMART" id="SM00388">
    <property type="entry name" value="HisKA"/>
    <property type="match status" value="1"/>
</dbReference>
<dbReference type="EC" id="2.7.13.3" evidence="2"/>
<dbReference type="InterPro" id="IPR036890">
    <property type="entry name" value="HATPase_C_sf"/>
</dbReference>
<dbReference type="GO" id="GO:0000155">
    <property type="term" value="F:phosphorelay sensor kinase activity"/>
    <property type="evidence" value="ECO:0007669"/>
    <property type="project" value="InterPro"/>
</dbReference>
<dbReference type="RefSeq" id="WP_083499784.1">
    <property type="nucleotide sequence ID" value="NZ_CYSE01000002.1"/>
</dbReference>
<dbReference type="PROSITE" id="PS50109">
    <property type="entry name" value="HIS_KIN"/>
    <property type="match status" value="1"/>
</dbReference>
<evidence type="ECO:0000313" key="6">
    <source>
        <dbReference type="EMBL" id="CUH77067.1"/>
    </source>
</evidence>
<evidence type="ECO:0000313" key="7">
    <source>
        <dbReference type="Proteomes" id="UP000054935"/>
    </source>
</evidence>
<name>A0A0P1G5Z5_9RHOB</name>
<dbReference type="InterPro" id="IPR004358">
    <property type="entry name" value="Sig_transdc_His_kin-like_C"/>
</dbReference>
<feature type="transmembrane region" description="Helical" evidence="4">
    <location>
        <begin position="31"/>
        <end position="59"/>
    </location>
</feature>
<comment type="catalytic activity">
    <reaction evidence="1">
        <text>ATP + protein L-histidine = ADP + protein N-phospho-L-histidine.</text>
        <dbReference type="EC" id="2.7.13.3"/>
    </reaction>
</comment>
<dbReference type="EMBL" id="CYSE01000002">
    <property type="protein sequence ID" value="CUH77067.1"/>
    <property type="molecule type" value="Genomic_DNA"/>
</dbReference>
<evidence type="ECO:0000256" key="1">
    <source>
        <dbReference type="ARBA" id="ARBA00000085"/>
    </source>
</evidence>
<evidence type="ECO:0000256" key="2">
    <source>
        <dbReference type="ARBA" id="ARBA00012438"/>
    </source>
</evidence>
<dbReference type="AlphaFoldDB" id="A0A0P1G5Z5"/>
<dbReference type="PANTHER" id="PTHR43065:SF42">
    <property type="entry name" value="TWO-COMPONENT SENSOR PPRA"/>
    <property type="match status" value="1"/>
</dbReference>
<sequence>MALMTDTPAARLDVLHRADFSDFSEFALRQMLVFVSAVIMTAVTGDVIFALWLGVYFTLQAIYWKLVTTRRTQVSLARLLAAYGMYVATLTCFAFAPFYAMMMPDPIYVFAGGYALMAVTLFITQRPDPGWDLVLLDSGLFAAGVLGTLLLLWPKIATTGEALVALVICGSVVVYFFRSNVTRYHRRVERLEAEQRYARALKARALGQFVGGVAHDFNNQLAAILGHLELFELLDTPQEREDALRQARESAERAAMTVKQLLASSGRTRLSPKPIDMTAFVTQLGPVVLGLTDGRISLQVAGHSERALIAKVDTDMLETCVLQLCLNAQDAMTGKGKITIRAELMLERPTLEPALEAKPPYVAVTVEDSGPGVSREALSKIAEPFYTTKAVGEGAGLGLSAVAGFARQSGGGLLLENGAKGLRASILLPLHDA</sequence>
<proteinExistence type="predicted"/>
<dbReference type="SUPFAM" id="SSF55874">
    <property type="entry name" value="ATPase domain of HSP90 chaperone/DNA topoisomerase II/histidine kinase"/>
    <property type="match status" value="1"/>
</dbReference>
<feature type="transmembrane region" description="Helical" evidence="4">
    <location>
        <begin position="159"/>
        <end position="177"/>
    </location>
</feature>
<keyword evidence="3" id="KW-0597">Phosphoprotein</keyword>
<dbReference type="PANTHER" id="PTHR43065">
    <property type="entry name" value="SENSOR HISTIDINE KINASE"/>
    <property type="match status" value="1"/>
</dbReference>
<dbReference type="InterPro" id="IPR003661">
    <property type="entry name" value="HisK_dim/P_dom"/>
</dbReference>
<feature type="transmembrane region" description="Helical" evidence="4">
    <location>
        <begin position="133"/>
        <end position="153"/>
    </location>
</feature>
<evidence type="ECO:0000256" key="4">
    <source>
        <dbReference type="SAM" id="Phobius"/>
    </source>
</evidence>
<accession>A0A0P1G5Z5</accession>
<dbReference type="CDD" id="cd00082">
    <property type="entry name" value="HisKA"/>
    <property type="match status" value="1"/>
</dbReference>
<dbReference type="PRINTS" id="PR00344">
    <property type="entry name" value="BCTRLSENSOR"/>
</dbReference>
<evidence type="ECO:0000259" key="5">
    <source>
        <dbReference type="PROSITE" id="PS50109"/>
    </source>
</evidence>
<keyword evidence="4" id="KW-0812">Transmembrane</keyword>
<dbReference type="SMART" id="SM00387">
    <property type="entry name" value="HATPase_c"/>
    <property type="match status" value="1"/>
</dbReference>
<dbReference type="InterPro" id="IPR005467">
    <property type="entry name" value="His_kinase_dom"/>
</dbReference>
<dbReference type="InterPro" id="IPR003594">
    <property type="entry name" value="HATPase_dom"/>
</dbReference>
<feature type="domain" description="Histidine kinase" evidence="5">
    <location>
        <begin position="212"/>
        <end position="432"/>
    </location>
</feature>
<gene>
    <name evidence="6" type="ORF">TRN7648_01275</name>
</gene>
<dbReference type="STRING" id="441103.TRN7648_01275"/>
<dbReference type="SUPFAM" id="SSF47384">
    <property type="entry name" value="Homodimeric domain of signal transducing histidine kinase"/>
    <property type="match status" value="1"/>
</dbReference>
<dbReference type="Gene3D" id="1.10.287.130">
    <property type="match status" value="1"/>
</dbReference>
<keyword evidence="4" id="KW-0472">Membrane</keyword>
<reference evidence="6 7" key="1">
    <citation type="submission" date="2015-09" db="EMBL/GenBank/DDBJ databases">
        <authorList>
            <consortium name="Swine Surveillance"/>
        </authorList>
    </citation>
    <scope>NUCLEOTIDE SEQUENCE [LARGE SCALE GENOMIC DNA]</scope>
    <source>
        <strain evidence="6 7">CECT 7648</strain>
    </source>
</reference>
<dbReference type="Pfam" id="PF00512">
    <property type="entry name" value="HisKA"/>
    <property type="match status" value="1"/>
</dbReference>
<organism evidence="6 7">
    <name type="scientific">Tropicibacter naphthalenivorans</name>
    <dbReference type="NCBI Taxonomy" id="441103"/>
    <lineage>
        <taxon>Bacteria</taxon>
        <taxon>Pseudomonadati</taxon>
        <taxon>Pseudomonadota</taxon>
        <taxon>Alphaproteobacteria</taxon>
        <taxon>Rhodobacterales</taxon>
        <taxon>Roseobacteraceae</taxon>
        <taxon>Tropicibacter</taxon>
    </lineage>
</organism>